<evidence type="ECO:0000313" key="6">
    <source>
        <dbReference type="EMBL" id="QKD03500.1"/>
    </source>
</evidence>
<evidence type="ECO:0000256" key="3">
    <source>
        <dbReference type="ARBA" id="ARBA00022643"/>
    </source>
</evidence>
<dbReference type="InterPro" id="IPR051814">
    <property type="entry name" value="NAD(P)H-dep_FMN_reductase"/>
</dbReference>
<dbReference type="SUPFAM" id="SSF52218">
    <property type="entry name" value="Flavoproteins"/>
    <property type="match status" value="1"/>
</dbReference>
<proteinExistence type="inferred from homology"/>
<dbReference type="PANTHER" id="PTHR43408:SF1">
    <property type="entry name" value="FMN REDUCTASE (NADPH)"/>
    <property type="match status" value="1"/>
</dbReference>
<sequence length="202" mass="21799">MAKVLIVSGSPSKTSRTAALADAIANEIRLNEIETEHLRIGELDPRALLSADFSHPSLVEFAAKVKDAHGIIVATPIYKASFSGLLKAALDILPQYALAGKVVLPLGTGGSLAHMLALDYALRPVLQSMKARHIVQSHFVLDTLLSADIGGINLKDPNLVDLRRAWDHFMHSLTEDLDRPGVKYSRAALSVEHTKQALAAQN</sequence>
<keyword evidence="4 6" id="KW-0560">Oxidoreductase</keyword>
<dbReference type="RefSeq" id="WP_080680736.1">
    <property type="nucleotide sequence ID" value="NZ_CP033367.1"/>
</dbReference>
<dbReference type="InterPro" id="IPR029039">
    <property type="entry name" value="Flavoprotein-like_sf"/>
</dbReference>
<dbReference type="EMBL" id="CP033367">
    <property type="protein sequence ID" value="QKD03500.1"/>
    <property type="molecule type" value="Genomic_DNA"/>
</dbReference>
<evidence type="ECO:0000259" key="5">
    <source>
        <dbReference type="Pfam" id="PF03358"/>
    </source>
</evidence>
<feature type="domain" description="NADPH-dependent FMN reductase-like" evidence="5">
    <location>
        <begin position="3"/>
        <end position="142"/>
    </location>
</feature>
<keyword evidence="2" id="KW-0285">Flavoprotein</keyword>
<dbReference type="PANTHER" id="PTHR43408">
    <property type="entry name" value="FMN REDUCTASE (NADPH)"/>
    <property type="match status" value="1"/>
</dbReference>
<dbReference type="Proteomes" id="UP000503017">
    <property type="component" value="Chromosome"/>
</dbReference>
<name>A0A6M7WHP6_RHILI</name>
<evidence type="ECO:0000256" key="1">
    <source>
        <dbReference type="ARBA" id="ARBA00005990"/>
    </source>
</evidence>
<accession>A0A6M7WHP6</accession>
<evidence type="ECO:0000313" key="7">
    <source>
        <dbReference type="Proteomes" id="UP000503017"/>
    </source>
</evidence>
<dbReference type="InterPro" id="IPR020048">
    <property type="entry name" value="NADPH-dep_FMN_reduc_SsuE"/>
</dbReference>
<dbReference type="GO" id="GO:0052873">
    <property type="term" value="F:FMN reductase (NADPH) activity"/>
    <property type="evidence" value="ECO:0007669"/>
    <property type="project" value="UniProtKB-EC"/>
</dbReference>
<evidence type="ECO:0000256" key="2">
    <source>
        <dbReference type="ARBA" id="ARBA00022630"/>
    </source>
</evidence>
<keyword evidence="3" id="KW-0288">FMN</keyword>
<evidence type="ECO:0000256" key="4">
    <source>
        <dbReference type="ARBA" id="ARBA00023002"/>
    </source>
</evidence>
<dbReference type="Gene3D" id="3.40.50.360">
    <property type="match status" value="1"/>
</dbReference>
<dbReference type="EC" id="1.5.1.38" evidence="6"/>
<dbReference type="Pfam" id="PF03358">
    <property type="entry name" value="FMN_red"/>
    <property type="match status" value="1"/>
</dbReference>
<organism evidence="6 7">
    <name type="scientific">Mesorhizobium loti R88b</name>
    <dbReference type="NCBI Taxonomy" id="935548"/>
    <lineage>
        <taxon>Bacteria</taxon>
        <taxon>Pseudomonadati</taxon>
        <taxon>Pseudomonadota</taxon>
        <taxon>Alphaproteobacteria</taxon>
        <taxon>Hyphomicrobiales</taxon>
        <taxon>Phyllobacteriaceae</taxon>
        <taxon>Mesorhizobium</taxon>
    </lineage>
</organism>
<reference evidence="6 7" key="1">
    <citation type="submission" date="2018-10" db="EMBL/GenBank/DDBJ databases">
        <authorList>
            <person name="Perry B.J."/>
            <person name="Sullivan J.T."/>
            <person name="Murphy R.J.T."/>
            <person name="Ramsay J.P."/>
            <person name="Ronson C.W."/>
        </authorList>
    </citation>
    <scope>NUCLEOTIDE SEQUENCE [LARGE SCALE GENOMIC DNA]</scope>
    <source>
        <strain evidence="6 7">R88b</strain>
    </source>
</reference>
<dbReference type="GO" id="GO:0046306">
    <property type="term" value="P:alkanesulfonate catabolic process"/>
    <property type="evidence" value="ECO:0007669"/>
    <property type="project" value="InterPro"/>
</dbReference>
<dbReference type="AlphaFoldDB" id="A0A6M7WHP6"/>
<protein>
    <submittedName>
        <fullName evidence="6">FMN reductase (NADPH)</fullName>
        <ecNumber evidence="6">1.5.1.38</ecNumber>
    </submittedName>
</protein>
<gene>
    <name evidence="6" type="primary">ssuE</name>
    <name evidence="6" type="ORF">EB235_20025</name>
</gene>
<comment type="similarity">
    <text evidence="1">Belongs to the SsuE family.</text>
</comment>
<dbReference type="InterPro" id="IPR005025">
    <property type="entry name" value="FMN_Rdtase-like_dom"/>
</dbReference>
<dbReference type="NCBIfam" id="TIGR03567">
    <property type="entry name" value="FMN_reduc_SsuE"/>
    <property type="match status" value="1"/>
</dbReference>